<keyword evidence="7" id="KW-1185">Reference proteome</keyword>
<sequence>MRLCQALPCSGQVRGLCGTFNGDQRDEFTTPEGDVEPGVAAFANAFRAAGACPALGPGIPDPCDGFPGSRERAEAACAVLMGPAFQVRTPRGAGGDR</sequence>
<evidence type="ECO:0000256" key="3">
    <source>
        <dbReference type="ARBA" id="ARBA00023157"/>
    </source>
</evidence>
<evidence type="ECO:0000259" key="5">
    <source>
        <dbReference type="PROSITE" id="PS51233"/>
    </source>
</evidence>
<dbReference type="GO" id="GO:0005615">
    <property type="term" value="C:extracellular space"/>
    <property type="evidence" value="ECO:0007669"/>
    <property type="project" value="TreeGrafter"/>
</dbReference>
<gene>
    <name evidence="6" type="ORF">DV515_00014945</name>
</gene>
<dbReference type="GO" id="GO:0031012">
    <property type="term" value="C:extracellular matrix"/>
    <property type="evidence" value="ECO:0007669"/>
    <property type="project" value="TreeGrafter"/>
</dbReference>
<dbReference type="Proteomes" id="UP000276834">
    <property type="component" value="Unassembled WGS sequence"/>
</dbReference>
<evidence type="ECO:0000256" key="4">
    <source>
        <dbReference type="ARBA" id="ARBA00023180"/>
    </source>
</evidence>
<evidence type="ECO:0000256" key="2">
    <source>
        <dbReference type="ARBA" id="ARBA00022525"/>
    </source>
</evidence>
<organism evidence="6 7">
    <name type="scientific">Chloebia gouldiae</name>
    <name type="common">Gouldian finch</name>
    <name type="synonym">Erythrura gouldiae</name>
    <dbReference type="NCBI Taxonomy" id="44316"/>
    <lineage>
        <taxon>Eukaryota</taxon>
        <taxon>Metazoa</taxon>
        <taxon>Chordata</taxon>
        <taxon>Craniata</taxon>
        <taxon>Vertebrata</taxon>
        <taxon>Euteleostomi</taxon>
        <taxon>Archelosauria</taxon>
        <taxon>Archosauria</taxon>
        <taxon>Dinosauria</taxon>
        <taxon>Saurischia</taxon>
        <taxon>Theropoda</taxon>
        <taxon>Coelurosauria</taxon>
        <taxon>Aves</taxon>
        <taxon>Neognathae</taxon>
        <taxon>Neoaves</taxon>
        <taxon>Telluraves</taxon>
        <taxon>Australaves</taxon>
        <taxon>Passeriformes</taxon>
        <taxon>Passeroidea</taxon>
        <taxon>Passeridae</taxon>
        <taxon>Chloebia</taxon>
    </lineage>
</organism>
<dbReference type="EMBL" id="QUSF01000150">
    <property type="protein sequence ID" value="RLV89316.1"/>
    <property type="molecule type" value="Genomic_DNA"/>
</dbReference>
<name>A0A3L8RY89_CHLGU</name>
<protein>
    <recommendedName>
        <fullName evidence="5">VWFD domain-containing protein</fullName>
    </recommendedName>
</protein>
<comment type="caution">
    <text evidence="6">The sequence shown here is derived from an EMBL/GenBank/DDBJ whole genome shotgun (WGS) entry which is preliminary data.</text>
</comment>
<dbReference type="AlphaFoldDB" id="A0A3L8RY89"/>
<reference evidence="6 7" key="1">
    <citation type="journal article" date="2018" name="Proc. R. Soc. B">
        <title>A non-coding region near Follistatin controls head colour polymorphism in the Gouldian finch.</title>
        <authorList>
            <person name="Toomey M.B."/>
            <person name="Marques C.I."/>
            <person name="Andrade P."/>
            <person name="Araujo P.M."/>
            <person name="Sabatino S."/>
            <person name="Gazda M.A."/>
            <person name="Afonso S."/>
            <person name="Lopes R.J."/>
            <person name="Corbo J.C."/>
            <person name="Carneiro M."/>
        </authorList>
    </citation>
    <scope>NUCLEOTIDE SEQUENCE [LARGE SCALE GENOMIC DNA]</scope>
    <source>
        <strain evidence="6">Red01</strain>
        <tissue evidence="6">Muscle</tissue>
    </source>
</reference>
<keyword evidence="2" id="KW-0964">Secreted</keyword>
<comment type="subcellular location">
    <subcellularLocation>
        <location evidence="1">Secreted</location>
    </subcellularLocation>
</comment>
<accession>A0A3L8RY89</accession>
<evidence type="ECO:0000313" key="6">
    <source>
        <dbReference type="EMBL" id="RLV89316.1"/>
    </source>
</evidence>
<feature type="domain" description="VWFD" evidence="5">
    <location>
        <begin position="1"/>
        <end position="53"/>
    </location>
</feature>
<evidence type="ECO:0000256" key="1">
    <source>
        <dbReference type="ARBA" id="ARBA00004613"/>
    </source>
</evidence>
<dbReference type="InterPro" id="IPR050780">
    <property type="entry name" value="Mucin_vWF_Thrombospondin_sf"/>
</dbReference>
<dbReference type="Pfam" id="PF00094">
    <property type="entry name" value="VWD"/>
    <property type="match status" value="1"/>
</dbReference>
<proteinExistence type="predicted"/>
<dbReference type="PROSITE" id="PS51233">
    <property type="entry name" value="VWFD"/>
    <property type="match status" value="1"/>
</dbReference>
<dbReference type="PANTHER" id="PTHR11339">
    <property type="entry name" value="EXTRACELLULAR MATRIX GLYCOPROTEIN RELATED"/>
    <property type="match status" value="1"/>
</dbReference>
<keyword evidence="3" id="KW-1015">Disulfide bond</keyword>
<dbReference type="OrthoDB" id="160294at2759"/>
<dbReference type="InterPro" id="IPR001846">
    <property type="entry name" value="VWF_type-D"/>
</dbReference>
<keyword evidence="4" id="KW-0325">Glycoprotein</keyword>
<evidence type="ECO:0000313" key="7">
    <source>
        <dbReference type="Proteomes" id="UP000276834"/>
    </source>
</evidence>
<dbReference type="PANTHER" id="PTHR11339:SF396">
    <property type="entry name" value="SCO-SPONDIN"/>
    <property type="match status" value="1"/>
</dbReference>